<dbReference type="EMBL" id="LCZI01000702">
    <property type="protein sequence ID" value="KKZ65080.1"/>
    <property type="molecule type" value="Genomic_DNA"/>
</dbReference>
<sequence>MSGNIPSIIGGPITSPCSHGETRRSKFKESDEAKGEMTIERYLYATDPYRASSHPNPLPYPVHGVEVPDDELPLPEQKAEILDLLAAHGFTAAPEILLENITKPGYSLPGDITIKTLGVFYHTTSLNTLGNFSSATTSIRKYLISREFPNIHVDIAHADLCFKPSLFPISPTDPATAIYERIKDELLSLLKDNLGSSWRLFSLFRVGRTEKTALPTIVVFVPPMKMHDWAGLQRAMRNVIGQHCPDYISLNSEFLPGTLPGYAESSHLDNDQPGISQLDTISDECKMEMGFSVSIRGEPRGGTAGGFVMLKQNGVTWKGIITNHHVATPLETAPSKTVAEANVFGFSPPEDGDAAVELQFFAGEDVAATKQHIDMRVRNLEQLFSEYTNRQGRLTLDKAQPSAFSHLQTAILDTQTSLEKTRRIQLFVAEMPLRLGEVLLSSGNLLYRNKIHDWAFVELSNADDDAGSDSDSYTTAAAQFQPNYMPPVPPNHHPTQYGFELDLGPKSLRWPLVAFGQLCTGKYYLKQGRSTGVTGGVCNGVLAVCNWAHSAGGGTGGHCVLYDEVGNHINCSDPQSPDTRTCTTEEYVILSKSRCAGDDYDYSQSSFCEPGDHGSFIIGADGSVCGLLYGTATALCSGGGGVRGGNVGGSGFFYAGAGLAMCFSNVVASVELRTRATDSEGNPVGAPAILELPTDVNT</sequence>
<accession>A0A0G2I499</accession>
<feature type="region of interest" description="Disordered" evidence="1">
    <location>
        <begin position="1"/>
        <end position="33"/>
    </location>
</feature>
<dbReference type="Proteomes" id="UP000034164">
    <property type="component" value="Unassembled WGS sequence"/>
</dbReference>
<organism evidence="2 3">
    <name type="scientific">[Emmonsia] crescens</name>
    <dbReference type="NCBI Taxonomy" id="73230"/>
    <lineage>
        <taxon>Eukaryota</taxon>
        <taxon>Fungi</taxon>
        <taxon>Dikarya</taxon>
        <taxon>Ascomycota</taxon>
        <taxon>Pezizomycotina</taxon>
        <taxon>Eurotiomycetes</taxon>
        <taxon>Eurotiomycetidae</taxon>
        <taxon>Onygenales</taxon>
        <taxon>Ajellomycetaceae</taxon>
        <taxon>Emergomyces</taxon>
    </lineage>
</organism>
<dbReference type="VEuPathDB" id="FungiDB:EMCG_01320"/>
<gene>
    <name evidence="2" type="ORF">EMCG_01320</name>
</gene>
<proteinExistence type="predicted"/>
<name>A0A0G2I499_9EURO</name>
<dbReference type="AlphaFoldDB" id="A0A0G2I499"/>
<reference evidence="3" key="1">
    <citation type="journal article" date="2015" name="PLoS Genet.">
        <title>The dynamic genome and transcriptome of the human fungal pathogen Blastomyces and close relative Emmonsia.</title>
        <authorList>
            <person name="Munoz J.F."/>
            <person name="Gauthier G.M."/>
            <person name="Desjardins C.A."/>
            <person name="Gallo J.E."/>
            <person name="Holder J."/>
            <person name="Sullivan T.D."/>
            <person name="Marty A.J."/>
            <person name="Carmen J.C."/>
            <person name="Chen Z."/>
            <person name="Ding L."/>
            <person name="Gujja S."/>
            <person name="Magrini V."/>
            <person name="Misas E."/>
            <person name="Mitreva M."/>
            <person name="Priest M."/>
            <person name="Saif S."/>
            <person name="Whiston E.A."/>
            <person name="Young S."/>
            <person name="Zeng Q."/>
            <person name="Goldman W.E."/>
            <person name="Mardis E.R."/>
            <person name="Taylor J.W."/>
            <person name="McEwen J.G."/>
            <person name="Clay O.K."/>
            <person name="Klein B.S."/>
            <person name="Cuomo C.A."/>
        </authorList>
    </citation>
    <scope>NUCLEOTIDE SEQUENCE [LARGE SCALE GENOMIC DNA]</scope>
    <source>
        <strain evidence="3">UAMH 3008</strain>
    </source>
</reference>
<dbReference type="OrthoDB" id="5414143at2759"/>
<evidence type="ECO:0000313" key="2">
    <source>
        <dbReference type="EMBL" id="KKZ65080.1"/>
    </source>
</evidence>
<evidence type="ECO:0000313" key="3">
    <source>
        <dbReference type="Proteomes" id="UP000034164"/>
    </source>
</evidence>
<comment type="caution">
    <text evidence="2">The sequence shown here is derived from an EMBL/GenBank/DDBJ whole genome shotgun (WGS) entry which is preliminary data.</text>
</comment>
<protein>
    <submittedName>
        <fullName evidence="2">Uncharacterized protein</fullName>
    </submittedName>
</protein>
<feature type="compositionally biased region" description="Basic and acidic residues" evidence="1">
    <location>
        <begin position="20"/>
        <end position="33"/>
    </location>
</feature>
<evidence type="ECO:0000256" key="1">
    <source>
        <dbReference type="SAM" id="MobiDB-lite"/>
    </source>
</evidence>
<feature type="compositionally biased region" description="Low complexity" evidence="1">
    <location>
        <begin position="1"/>
        <end position="16"/>
    </location>
</feature>